<evidence type="ECO:0000313" key="6">
    <source>
        <dbReference type="EMBL" id="MFD1611208.1"/>
    </source>
</evidence>
<dbReference type="CDD" id="cd00383">
    <property type="entry name" value="trans_reg_C"/>
    <property type="match status" value="1"/>
</dbReference>
<feature type="modified residue" description="4-aspartylphosphate" evidence="2">
    <location>
        <position position="51"/>
    </location>
</feature>
<organism evidence="6 7">
    <name type="scientific">Sphingomonas tabacisoli</name>
    <dbReference type="NCBI Taxonomy" id="2249466"/>
    <lineage>
        <taxon>Bacteria</taxon>
        <taxon>Pseudomonadati</taxon>
        <taxon>Pseudomonadota</taxon>
        <taxon>Alphaproteobacteria</taxon>
        <taxon>Sphingomonadales</taxon>
        <taxon>Sphingomonadaceae</taxon>
        <taxon>Sphingomonas</taxon>
    </lineage>
</organism>
<evidence type="ECO:0000313" key="7">
    <source>
        <dbReference type="Proteomes" id="UP001597115"/>
    </source>
</evidence>
<gene>
    <name evidence="6" type="ORF">ACFSCW_05265</name>
</gene>
<evidence type="ECO:0000256" key="2">
    <source>
        <dbReference type="PROSITE-ProRule" id="PRU00169"/>
    </source>
</evidence>
<evidence type="ECO:0000259" key="4">
    <source>
        <dbReference type="PROSITE" id="PS50110"/>
    </source>
</evidence>
<dbReference type="InterPro" id="IPR001867">
    <property type="entry name" value="OmpR/PhoB-type_DNA-bd"/>
</dbReference>
<dbReference type="EMBL" id="JBHUDY010000001">
    <property type="protein sequence ID" value="MFD1611208.1"/>
    <property type="molecule type" value="Genomic_DNA"/>
</dbReference>
<dbReference type="Pfam" id="PF00486">
    <property type="entry name" value="Trans_reg_C"/>
    <property type="match status" value="1"/>
</dbReference>
<keyword evidence="7" id="KW-1185">Reference proteome</keyword>
<proteinExistence type="predicted"/>
<evidence type="ECO:0000256" key="1">
    <source>
        <dbReference type="ARBA" id="ARBA00023125"/>
    </source>
</evidence>
<reference evidence="7" key="1">
    <citation type="journal article" date="2019" name="Int. J. Syst. Evol. Microbiol.">
        <title>The Global Catalogue of Microorganisms (GCM) 10K type strain sequencing project: providing services to taxonomists for standard genome sequencing and annotation.</title>
        <authorList>
            <consortium name="The Broad Institute Genomics Platform"/>
            <consortium name="The Broad Institute Genome Sequencing Center for Infectious Disease"/>
            <person name="Wu L."/>
            <person name="Ma J."/>
        </authorList>
    </citation>
    <scope>NUCLEOTIDE SEQUENCE [LARGE SCALE GENOMIC DNA]</scope>
    <source>
        <strain evidence="7">CGMCC 1.16275</strain>
    </source>
</reference>
<dbReference type="Gene3D" id="6.10.250.690">
    <property type="match status" value="1"/>
</dbReference>
<dbReference type="SMART" id="SM00862">
    <property type="entry name" value="Trans_reg_C"/>
    <property type="match status" value="1"/>
</dbReference>
<dbReference type="Pfam" id="PF00072">
    <property type="entry name" value="Response_reg"/>
    <property type="match status" value="1"/>
</dbReference>
<dbReference type="Proteomes" id="UP001597115">
    <property type="component" value="Unassembled WGS sequence"/>
</dbReference>
<dbReference type="SUPFAM" id="SSF52172">
    <property type="entry name" value="CheY-like"/>
    <property type="match status" value="1"/>
</dbReference>
<dbReference type="InterPro" id="IPR001789">
    <property type="entry name" value="Sig_transdc_resp-reg_receiver"/>
</dbReference>
<dbReference type="Gene3D" id="3.40.50.2300">
    <property type="match status" value="1"/>
</dbReference>
<feature type="DNA-binding region" description="OmpR/PhoB-type" evidence="3">
    <location>
        <begin position="124"/>
        <end position="222"/>
    </location>
</feature>
<sequence length="225" mass="24474">MNILVIEDDPDLRDALGAFLRRRGLHPDMAETLDQARRKLDDNSHGAMILDLGLPDGDGGDFLEELRRDKNPIPVIVLTARGAVADRIKGLSMGADDYLPKPFDLDELHARILAISRRQAGVAGPFGRIGNVVIDHAAREAVVDGRSAGLTRREFDLFQLLASRPGRSVSKRQAEQALFGASGPNEANATEVTMSRLRKRLAEADAGVEILTIRGIGYVLRPIPA</sequence>
<feature type="domain" description="Response regulatory" evidence="4">
    <location>
        <begin position="2"/>
        <end position="116"/>
    </location>
</feature>
<accession>A0ABW4I195</accession>
<keyword evidence="1 3" id="KW-0238">DNA-binding</keyword>
<dbReference type="SMART" id="SM00448">
    <property type="entry name" value="REC"/>
    <property type="match status" value="1"/>
</dbReference>
<dbReference type="Gene3D" id="1.10.10.10">
    <property type="entry name" value="Winged helix-like DNA-binding domain superfamily/Winged helix DNA-binding domain"/>
    <property type="match status" value="1"/>
</dbReference>
<dbReference type="PANTHER" id="PTHR48111:SF36">
    <property type="entry name" value="TRANSCRIPTIONAL REGULATORY PROTEIN CUTR"/>
    <property type="match status" value="1"/>
</dbReference>
<name>A0ABW4I195_9SPHN</name>
<dbReference type="InterPro" id="IPR039420">
    <property type="entry name" value="WalR-like"/>
</dbReference>
<dbReference type="InterPro" id="IPR011006">
    <property type="entry name" value="CheY-like_superfamily"/>
</dbReference>
<dbReference type="PROSITE" id="PS51755">
    <property type="entry name" value="OMPR_PHOB"/>
    <property type="match status" value="1"/>
</dbReference>
<feature type="domain" description="OmpR/PhoB-type" evidence="5">
    <location>
        <begin position="124"/>
        <end position="222"/>
    </location>
</feature>
<protein>
    <submittedName>
        <fullName evidence="6">Response regulator transcription factor</fullName>
    </submittedName>
</protein>
<evidence type="ECO:0000256" key="3">
    <source>
        <dbReference type="PROSITE-ProRule" id="PRU01091"/>
    </source>
</evidence>
<keyword evidence="2" id="KW-0597">Phosphoprotein</keyword>
<dbReference type="PROSITE" id="PS50110">
    <property type="entry name" value="RESPONSE_REGULATORY"/>
    <property type="match status" value="1"/>
</dbReference>
<dbReference type="PANTHER" id="PTHR48111">
    <property type="entry name" value="REGULATOR OF RPOS"/>
    <property type="match status" value="1"/>
</dbReference>
<dbReference type="RefSeq" id="WP_380887611.1">
    <property type="nucleotide sequence ID" value="NZ_JBHUDY010000001.1"/>
</dbReference>
<evidence type="ECO:0000259" key="5">
    <source>
        <dbReference type="PROSITE" id="PS51755"/>
    </source>
</evidence>
<comment type="caution">
    <text evidence="6">The sequence shown here is derived from an EMBL/GenBank/DDBJ whole genome shotgun (WGS) entry which is preliminary data.</text>
</comment>
<dbReference type="InterPro" id="IPR036388">
    <property type="entry name" value="WH-like_DNA-bd_sf"/>
</dbReference>